<reference evidence="3 4" key="1">
    <citation type="submission" date="2018-07" db="EMBL/GenBank/DDBJ databases">
        <title>Genomic Encyclopedia of Type Strains, Phase IV (KMG-IV): sequencing the most valuable type-strain genomes for metagenomic binning, comparative biology and taxonomic classification.</title>
        <authorList>
            <person name="Goeker M."/>
        </authorList>
    </citation>
    <scope>NUCLEOTIDE SEQUENCE [LARGE SCALE GENOMIC DNA]</scope>
    <source>
        <strain evidence="3 4">DSM 26725</strain>
    </source>
</reference>
<dbReference type="PROSITE" id="PS50820">
    <property type="entry name" value="LCCL"/>
    <property type="match status" value="3"/>
</dbReference>
<feature type="domain" description="LCCL" evidence="2">
    <location>
        <begin position="62"/>
        <end position="122"/>
    </location>
</feature>
<evidence type="ECO:0000313" key="4">
    <source>
        <dbReference type="Proteomes" id="UP000256310"/>
    </source>
</evidence>
<dbReference type="Proteomes" id="UP000256310">
    <property type="component" value="Unassembled WGS sequence"/>
</dbReference>
<dbReference type="InterPro" id="IPR051957">
    <property type="entry name" value="CRISP-LCCL_domain"/>
</dbReference>
<dbReference type="SUPFAM" id="SSF69848">
    <property type="entry name" value="LCCL domain"/>
    <property type="match status" value="3"/>
</dbReference>
<proteinExistence type="predicted"/>
<dbReference type="PANTHER" id="PTHR31331">
    <property type="entry name" value="LCCL DOMAIN PROTEIN (AFU_ORTHOLOGUE AFUA_5G08630)"/>
    <property type="match status" value="1"/>
</dbReference>
<feature type="chain" id="PRO_5017777646" evidence="1">
    <location>
        <begin position="22"/>
        <end position="357"/>
    </location>
</feature>
<dbReference type="OrthoDB" id="9814546at2"/>
<dbReference type="Pfam" id="PF03815">
    <property type="entry name" value="LCCL"/>
    <property type="match status" value="3"/>
</dbReference>
<dbReference type="EMBL" id="QRDP01000004">
    <property type="protein sequence ID" value="RED16755.1"/>
    <property type="molecule type" value="Genomic_DNA"/>
</dbReference>
<gene>
    <name evidence="3" type="ORF">DFR46_1785</name>
</gene>
<sequence>MPRIAIPFLLSLFALFSVPVATPGEAMLQRVNDCPGNAVQYRGRNGAVTCHCSARASRSGTVWGTEIFTDDSRICRAAVHDGRISERGGNVRVVFLGGRSSYQGSRRNGVRSQNYGRWQGSFRFAGGDYGGQPGGGGYIENCPSNATQWRGRRGRQQCQCDAGATRSGRVWGTRIYTDDSHICRAAVHDGVIGNRGGVVTLDMRRGQSSYEGSRRNGVRSSDYGRWQGSYIFVDRGENPGDGGYVPPNVPYPPLPPQSDGRIENCPGYGLGLRAVRGSLQCRCTRTGVSAGQVYGTNVYSERSAICHAARHAGAVGSRGGIVTVIPDGRQSRFRGSSRNGVATLDAPGANYSFRFGR</sequence>
<dbReference type="SMART" id="SM00603">
    <property type="entry name" value="LCCL"/>
    <property type="match status" value="3"/>
</dbReference>
<dbReference type="InterPro" id="IPR004043">
    <property type="entry name" value="LCCL"/>
</dbReference>
<dbReference type="PANTHER" id="PTHR31331:SF1">
    <property type="entry name" value="CYSTEINE RICH SECRETORY PROTEIN LCCL DOMAIN CONTAINING 2"/>
    <property type="match status" value="1"/>
</dbReference>
<evidence type="ECO:0000259" key="2">
    <source>
        <dbReference type="PROSITE" id="PS50820"/>
    </source>
</evidence>
<dbReference type="AlphaFoldDB" id="A0A3D9FG04"/>
<accession>A0A3D9FG04</accession>
<feature type="domain" description="LCCL" evidence="2">
    <location>
        <begin position="169"/>
        <end position="230"/>
    </location>
</feature>
<dbReference type="Gene3D" id="2.170.130.20">
    <property type="entry name" value="LCCL-like domain"/>
    <property type="match status" value="3"/>
</dbReference>
<dbReference type="InterPro" id="IPR036609">
    <property type="entry name" value="LCCL_sf"/>
</dbReference>
<protein>
    <submittedName>
        <fullName evidence="3">LCCL domain-containing protein</fullName>
    </submittedName>
</protein>
<feature type="signal peptide" evidence="1">
    <location>
        <begin position="1"/>
        <end position="21"/>
    </location>
</feature>
<feature type="domain" description="LCCL" evidence="2">
    <location>
        <begin position="292"/>
        <end position="353"/>
    </location>
</feature>
<evidence type="ECO:0000256" key="1">
    <source>
        <dbReference type="SAM" id="SignalP"/>
    </source>
</evidence>
<organism evidence="3 4">
    <name type="scientific">Parasphingopyxis lamellibrachiae</name>
    <dbReference type="NCBI Taxonomy" id="680125"/>
    <lineage>
        <taxon>Bacteria</taxon>
        <taxon>Pseudomonadati</taxon>
        <taxon>Pseudomonadota</taxon>
        <taxon>Alphaproteobacteria</taxon>
        <taxon>Sphingomonadales</taxon>
        <taxon>Sphingomonadaceae</taxon>
        <taxon>Parasphingopyxis</taxon>
    </lineage>
</organism>
<name>A0A3D9FG04_9SPHN</name>
<keyword evidence="1" id="KW-0732">Signal</keyword>
<comment type="caution">
    <text evidence="3">The sequence shown here is derived from an EMBL/GenBank/DDBJ whole genome shotgun (WGS) entry which is preliminary data.</text>
</comment>
<dbReference type="RefSeq" id="WP_116236129.1">
    <property type="nucleotide sequence ID" value="NZ_QRDP01000004.1"/>
</dbReference>
<evidence type="ECO:0000313" key="3">
    <source>
        <dbReference type="EMBL" id="RED16755.1"/>
    </source>
</evidence>
<keyword evidence="4" id="KW-1185">Reference proteome</keyword>